<dbReference type="InterPro" id="IPR036259">
    <property type="entry name" value="MFS_trans_sf"/>
</dbReference>
<evidence type="ECO:0000313" key="8">
    <source>
        <dbReference type="EMBL" id="GAX77747.1"/>
    </source>
</evidence>
<evidence type="ECO:0000256" key="3">
    <source>
        <dbReference type="ARBA" id="ARBA00022989"/>
    </source>
</evidence>
<dbReference type="Gene3D" id="1.20.1250.20">
    <property type="entry name" value="MFS general substrate transporter like domains"/>
    <property type="match status" value="2"/>
</dbReference>
<dbReference type="Proteomes" id="UP000232323">
    <property type="component" value="Unassembled WGS sequence"/>
</dbReference>
<dbReference type="STRING" id="1157962.A0A250X3U5"/>
<dbReference type="GO" id="GO:0061513">
    <property type="term" value="F:glucose 6-phosphate:phosphate antiporter activity"/>
    <property type="evidence" value="ECO:0007669"/>
    <property type="project" value="TreeGrafter"/>
</dbReference>
<proteinExistence type="predicted"/>
<comment type="subcellular location">
    <subcellularLocation>
        <location evidence="1">Endomembrane system</location>
        <topology evidence="1">Multi-pass membrane protein</topology>
    </subcellularLocation>
</comment>
<dbReference type="EMBL" id="BEGY01000027">
    <property type="protein sequence ID" value="GAX77747.1"/>
    <property type="molecule type" value="Genomic_DNA"/>
</dbReference>
<evidence type="ECO:0000256" key="6">
    <source>
        <dbReference type="SAM" id="Phobius"/>
    </source>
</evidence>
<dbReference type="InterPro" id="IPR011701">
    <property type="entry name" value="MFS"/>
</dbReference>
<organism evidence="8 9">
    <name type="scientific">Chlamydomonas eustigma</name>
    <dbReference type="NCBI Taxonomy" id="1157962"/>
    <lineage>
        <taxon>Eukaryota</taxon>
        <taxon>Viridiplantae</taxon>
        <taxon>Chlorophyta</taxon>
        <taxon>core chlorophytes</taxon>
        <taxon>Chlorophyceae</taxon>
        <taxon>CS clade</taxon>
        <taxon>Chlamydomonadales</taxon>
        <taxon>Chlamydomonadaceae</taxon>
        <taxon>Chlamydomonas</taxon>
    </lineage>
</organism>
<feature type="transmembrane region" description="Helical" evidence="6">
    <location>
        <begin position="276"/>
        <end position="300"/>
    </location>
</feature>
<keyword evidence="2 6" id="KW-0812">Transmembrane</keyword>
<feature type="transmembrane region" description="Helical" evidence="6">
    <location>
        <begin position="494"/>
        <end position="518"/>
    </location>
</feature>
<dbReference type="GO" id="GO:0012505">
    <property type="term" value="C:endomembrane system"/>
    <property type="evidence" value="ECO:0007669"/>
    <property type="project" value="UniProtKB-SubCell"/>
</dbReference>
<dbReference type="InterPro" id="IPR051337">
    <property type="entry name" value="OPA_Antiporter"/>
</dbReference>
<dbReference type="PANTHER" id="PTHR43826:SF3">
    <property type="entry name" value="GLUCOSE-6-PHOSPHATE EXCHANGER SLC37A4"/>
    <property type="match status" value="1"/>
</dbReference>
<dbReference type="OrthoDB" id="3639251at2759"/>
<feature type="transmembrane region" description="Helical" evidence="6">
    <location>
        <begin position="148"/>
        <end position="168"/>
    </location>
</feature>
<evidence type="ECO:0000256" key="2">
    <source>
        <dbReference type="ARBA" id="ARBA00022692"/>
    </source>
</evidence>
<keyword evidence="4 6" id="KW-0472">Membrane</keyword>
<gene>
    <name evidence="8" type="ORF">CEUSTIGMA_g5190.t1</name>
</gene>
<protein>
    <recommendedName>
        <fullName evidence="7">Major facilitator superfamily (MFS) profile domain-containing protein</fullName>
    </recommendedName>
</protein>
<dbReference type="AlphaFoldDB" id="A0A250X3U5"/>
<sequence length="594" mass="64100">MQMCSSMYYWAQSPRLLCKLLCRRSTRRYIAKRQYAITYYRDEKRTSADNNEDFLSGNAKQHADISLESSNEPIRASDSPDDRDAAELRMNSADYAASDDIKDAHLSGTSLSDSPSKVKEKSTQSVYAALASVDAEDYEPRDFPLRRLLCFVGITAGYMGLYFTRGSLTYCAPVLLADSSLGITITDIGALTSAFPVAYGISKFAGGVLGARYSARLMLGGGLLLTAMVNLTFGFCSSVTAFAALWFLNGSLQGVGAPASAALLTRWFASKERGTYWGLWNTGANMGGFLTPLIVGWAANHWGWQWGMWVPGAIGLTLALFCLAAVKDSPELAGYSVPSRQKIMQAAQNEKSLSAGMEEKDNTGMAMREAFKEVVRNRGIWFLASTYFFVYIVRQGATSWLMMYLIQCKGVENAAQAAVTVSGLELGGLVGGTLAGVLSDARIREASAEASLQSKTEGGQVGRRVQIIMGYLGCTLLVLAGLKHVPTGFLPVQWLVIAALGFTIYGPHMLIGLCGAELVSKPAVTASQGLLGIVAYFGAANAGIPLSHILQHSGWDGYFMAMTVACICALLLLLPLVNSKSYIQEKMWKGERSA</sequence>
<dbReference type="SUPFAM" id="SSF103473">
    <property type="entry name" value="MFS general substrate transporter"/>
    <property type="match status" value="1"/>
</dbReference>
<keyword evidence="9" id="KW-1185">Reference proteome</keyword>
<dbReference type="GO" id="GO:0035435">
    <property type="term" value="P:phosphate ion transmembrane transport"/>
    <property type="evidence" value="ECO:0007669"/>
    <property type="project" value="TreeGrafter"/>
</dbReference>
<feature type="transmembrane region" description="Helical" evidence="6">
    <location>
        <begin position="223"/>
        <end position="246"/>
    </location>
</feature>
<comment type="caution">
    <text evidence="8">The sequence shown here is derived from an EMBL/GenBank/DDBJ whole genome shotgun (WGS) entry which is preliminary data.</text>
</comment>
<dbReference type="GO" id="GO:0016020">
    <property type="term" value="C:membrane"/>
    <property type="evidence" value="ECO:0007669"/>
    <property type="project" value="UniProtKB-ARBA"/>
</dbReference>
<evidence type="ECO:0000256" key="1">
    <source>
        <dbReference type="ARBA" id="ARBA00004127"/>
    </source>
</evidence>
<name>A0A250X3U5_9CHLO</name>
<reference evidence="8 9" key="1">
    <citation type="submission" date="2017-08" db="EMBL/GenBank/DDBJ databases">
        <title>Acidophilic green algal genome provides insights into adaptation to an acidic environment.</title>
        <authorList>
            <person name="Hirooka S."/>
            <person name="Hirose Y."/>
            <person name="Kanesaki Y."/>
            <person name="Higuchi S."/>
            <person name="Fujiwara T."/>
            <person name="Onuma R."/>
            <person name="Era A."/>
            <person name="Ohbayashi R."/>
            <person name="Uzuka A."/>
            <person name="Nozaki H."/>
            <person name="Yoshikawa H."/>
            <person name="Miyagishima S.Y."/>
        </authorList>
    </citation>
    <scope>NUCLEOTIDE SEQUENCE [LARGE SCALE GENOMIC DNA]</scope>
    <source>
        <strain evidence="8 9">NIES-2499</strain>
    </source>
</reference>
<feature type="transmembrane region" description="Helical" evidence="6">
    <location>
        <begin position="465"/>
        <end position="482"/>
    </location>
</feature>
<feature type="transmembrane region" description="Helical" evidence="6">
    <location>
        <begin position="306"/>
        <end position="326"/>
    </location>
</feature>
<dbReference type="PANTHER" id="PTHR43826">
    <property type="entry name" value="GLUCOSE-6-PHOSPHATE EXCHANGER SLC37A4"/>
    <property type="match status" value="1"/>
</dbReference>
<feature type="transmembrane region" description="Helical" evidence="6">
    <location>
        <begin position="252"/>
        <end position="269"/>
    </location>
</feature>
<evidence type="ECO:0000259" key="7">
    <source>
        <dbReference type="PROSITE" id="PS50850"/>
    </source>
</evidence>
<feature type="transmembrane region" description="Helical" evidence="6">
    <location>
        <begin position="557"/>
        <end position="577"/>
    </location>
</feature>
<evidence type="ECO:0000256" key="5">
    <source>
        <dbReference type="SAM" id="MobiDB-lite"/>
    </source>
</evidence>
<accession>A0A250X3U5</accession>
<dbReference type="Pfam" id="PF07690">
    <property type="entry name" value="MFS_1"/>
    <property type="match status" value="1"/>
</dbReference>
<dbReference type="PROSITE" id="PS50850">
    <property type="entry name" value="MFS"/>
    <property type="match status" value="1"/>
</dbReference>
<dbReference type="InterPro" id="IPR020846">
    <property type="entry name" value="MFS_dom"/>
</dbReference>
<feature type="transmembrane region" description="Helical" evidence="6">
    <location>
        <begin position="188"/>
        <end position="211"/>
    </location>
</feature>
<feature type="transmembrane region" description="Helical" evidence="6">
    <location>
        <begin position="530"/>
        <end position="551"/>
    </location>
</feature>
<feature type="region of interest" description="Disordered" evidence="5">
    <location>
        <begin position="61"/>
        <end position="83"/>
    </location>
</feature>
<keyword evidence="3 6" id="KW-1133">Transmembrane helix</keyword>
<feature type="domain" description="Major facilitator superfamily (MFS) profile" evidence="7">
    <location>
        <begin position="150"/>
        <end position="581"/>
    </location>
</feature>
<evidence type="ECO:0000313" key="9">
    <source>
        <dbReference type="Proteomes" id="UP000232323"/>
    </source>
</evidence>
<evidence type="ECO:0000256" key="4">
    <source>
        <dbReference type="ARBA" id="ARBA00023136"/>
    </source>
</evidence>